<reference evidence="3" key="1">
    <citation type="journal article" date="2020" name="Mol. Plant Microbe">
        <title>Rhizobial microsymbionts of the narrowly endemic Oxytropis species growing in Kamchatka are characterized by significant genetic diversity and possess a set of genes that are associated with T3SS and T6SS secretion systems and can affect the development of symbiosis.</title>
        <authorList>
            <person name="Safronova V."/>
            <person name="Guro P."/>
            <person name="Sazanova A."/>
            <person name="Kuznetsova I."/>
            <person name="Belimov A."/>
            <person name="Yakubov V."/>
            <person name="Chirak E."/>
            <person name="Afonin A."/>
            <person name="Gogolev Y."/>
            <person name="Andronov E."/>
            <person name="Tikhonovich I."/>
        </authorList>
    </citation>
    <scope>NUCLEOTIDE SEQUENCE [LARGE SCALE GENOMIC DNA]</scope>
    <source>
        <strain evidence="3">583</strain>
    </source>
</reference>
<proteinExistence type="predicted"/>
<name>A0A7G6T3C4_9HYPH</name>
<organism evidence="2 3">
    <name type="scientific">Mesorhizobium huakuii</name>
    <dbReference type="NCBI Taxonomy" id="28104"/>
    <lineage>
        <taxon>Bacteria</taxon>
        <taxon>Pseudomonadati</taxon>
        <taxon>Pseudomonadota</taxon>
        <taxon>Alphaproteobacteria</taxon>
        <taxon>Hyphomicrobiales</taxon>
        <taxon>Phyllobacteriaceae</taxon>
        <taxon>Mesorhizobium</taxon>
    </lineage>
</organism>
<dbReference type="Proteomes" id="UP000515465">
    <property type="component" value="Chromosome"/>
</dbReference>
<protein>
    <submittedName>
        <fullName evidence="2">DUF1127 domain-containing protein</fullName>
    </submittedName>
</protein>
<feature type="domain" description="YjiS-like" evidence="1">
    <location>
        <begin position="7"/>
        <end position="41"/>
    </location>
</feature>
<sequence>MNWVRSRLLARWYDRHLQRRDLSEIDDHLLRDLGLTREDVRRECAKSFWRS</sequence>
<accession>A0A7G6T3C4</accession>
<evidence type="ECO:0000313" key="3">
    <source>
        <dbReference type="Proteomes" id="UP000515465"/>
    </source>
</evidence>
<dbReference type="AlphaFoldDB" id="A0A7G6T3C4"/>
<gene>
    <name evidence="2" type="ORF">HB778_14725</name>
</gene>
<dbReference type="InterPro" id="IPR009506">
    <property type="entry name" value="YjiS-like"/>
</dbReference>
<dbReference type="Pfam" id="PF06568">
    <property type="entry name" value="YjiS-like"/>
    <property type="match status" value="1"/>
</dbReference>
<evidence type="ECO:0000259" key="1">
    <source>
        <dbReference type="Pfam" id="PF06568"/>
    </source>
</evidence>
<dbReference type="EMBL" id="CP050296">
    <property type="protein sequence ID" value="QND61256.1"/>
    <property type="molecule type" value="Genomic_DNA"/>
</dbReference>
<evidence type="ECO:0000313" key="2">
    <source>
        <dbReference type="EMBL" id="QND61256.1"/>
    </source>
</evidence>